<gene>
    <name evidence="3" type="ORF">A1QO_10440</name>
</gene>
<dbReference type="Proteomes" id="UP000094741">
    <property type="component" value="Unassembled WGS sequence"/>
</dbReference>
<dbReference type="SMART" id="SM00672">
    <property type="entry name" value="CAP10"/>
    <property type="match status" value="1"/>
</dbReference>
<dbReference type="AlphaFoldDB" id="A0A1E5BD87"/>
<protein>
    <submittedName>
        <fullName evidence="3">Lipopolysaccharide A protein</fullName>
    </submittedName>
</protein>
<proteinExistence type="predicted"/>
<dbReference type="PANTHER" id="PTHR12203:SF35">
    <property type="entry name" value="PROTEIN O-GLUCOSYLTRANSFERASE 1"/>
    <property type="match status" value="1"/>
</dbReference>
<organism evidence="3 4">
    <name type="scientific">Vibrio genomosp. F10 str. ZF-129</name>
    <dbReference type="NCBI Taxonomy" id="1187848"/>
    <lineage>
        <taxon>Bacteria</taxon>
        <taxon>Pseudomonadati</taxon>
        <taxon>Pseudomonadota</taxon>
        <taxon>Gammaproteobacteria</taxon>
        <taxon>Vibrionales</taxon>
        <taxon>Vibrionaceae</taxon>
        <taxon>Vibrio</taxon>
    </lineage>
</organism>
<dbReference type="OrthoDB" id="767964at2"/>
<dbReference type="RefSeq" id="WP_017040639.1">
    <property type="nucleotide sequence ID" value="NZ_AJYQ02000107.1"/>
</dbReference>
<evidence type="ECO:0000256" key="1">
    <source>
        <dbReference type="ARBA" id="ARBA00022679"/>
    </source>
</evidence>
<keyword evidence="1" id="KW-0808">Transferase</keyword>
<dbReference type="InterPro" id="IPR006598">
    <property type="entry name" value="CAP10"/>
</dbReference>
<comment type="caution">
    <text evidence="3">The sequence shown here is derived from an EMBL/GenBank/DDBJ whole genome shotgun (WGS) entry which is preliminary data.</text>
</comment>
<dbReference type="GO" id="GO:0016740">
    <property type="term" value="F:transferase activity"/>
    <property type="evidence" value="ECO:0007669"/>
    <property type="project" value="UniProtKB-KW"/>
</dbReference>
<dbReference type="Pfam" id="PF05686">
    <property type="entry name" value="Glyco_transf_90"/>
    <property type="match status" value="1"/>
</dbReference>
<accession>A0A1E5BD87</accession>
<sequence>MKILFYVKHLLLLLSPRCVFSYKKHQLEKVYLSKDKYIAKRVEYCAAYTEKNWIESLPTNIKGYKRKGFTSYYFDLKEFLYYFPKHLRFNYYFGDETHIEPVPTLFKARPIEGDNRNSVLFKLDKRRHFRFVKDKLKYSDKKNMAVFRGAVTQPHRFRFMQEMFEHPLVDAGQSNSSYKNPEWQKPFMSVDEQLQYKFLICLEGNDVASNLKWAMSSNSVVITPKMKYETWFMEGTLKAGVHYIEVKGDWSDFDEKIQYYLDHPEEAEKIIKNAHDYVAPFKDEKLEQLICIKTLERYFELSGQYVNENQHDNNQNS</sequence>
<dbReference type="PANTHER" id="PTHR12203">
    <property type="entry name" value="KDEL LYS-ASP-GLU-LEU CONTAINING - RELATED"/>
    <property type="match status" value="1"/>
</dbReference>
<feature type="domain" description="Glycosyl transferase CAP10" evidence="2">
    <location>
        <begin position="78"/>
        <end position="299"/>
    </location>
</feature>
<reference evidence="3 4" key="1">
    <citation type="journal article" date="2012" name="Science">
        <title>Ecological populations of bacteria act as socially cohesive units of antibiotic production and resistance.</title>
        <authorList>
            <person name="Cordero O.X."/>
            <person name="Wildschutte H."/>
            <person name="Kirkup B."/>
            <person name="Proehl S."/>
            <person name="Ngo L."/>
            <person name="Hussain F."/>
            <person name="Le Roux F."/>
            <person name="Mincer T."/>
            <person name="Polz M.F."/>
        </authorList>
    </citation>
    <scope>NUCLEOTIDE SEQUENCE [LARGE SCALE GENOMIC DNA]</scope>
    <source>
        <strain evidence="3 4">ZF-129</strain>
    </source>
</reference>
<dbReference type="EMBL" id="AJYQ02000107">
    <property type="protein sequence ID" value="OEE33090.1"/>
    <property type="molecule type" value="Genomic_DNA"/>
</dbReference>
<evidence type="ECO:0000313" key="3">
    <source>
        <dbReference type="EMBL" id="OEE33090.1"/>
    </source>
</evidence>
<dbReference type="STRING" id="1187848.A1QO_10440"/>
<dbReference type="InterPro" id="IPR051091">
    <property type="entry name" value="O-Glucosyltr/Glycosyltrsf_90"/>
</dbReference>
<evidence type="ECO:0000259" key="2">
    <source>
        <dbReference type="SMART" id="SM00672"/>
    </source>
</evidence>
<evidence type="ECO:0000313" key="4">
    <source>
        <dbReference type="Proteomes" id="UP000094741"/>
    </source>
</evidence>
<name>A0A1E5BD87_9VIBR</name>
<dbReference type="eggNOG" id="ENOG502Z7XI">
    <property type="taxonomic scope" value="Bacteria"/>
</dbReference>